<evidence type="ECO:0000313" key="1">
    <source>
        <dbReference type="EMBL" id="NME69623.1"/>
    </source>
</evidence>
<gene>
    <name evidence="1" type="ORF">HHU12_16715</name>
</gene>
<sequence length="169" mass="19447">MDKKLPYYEIPKLPEETNAATVLSRLVDGLGFRYHWATEGLTVDEIDFRPVESSRNMLELLDHIYNLAHAAHKVLTNSTMPKKGISKYEEYRAETLSLYWDLSQHLREMDPKTLENYNYNGSTQSFPFWYLINGQIADALTHVGQVVSWRRIAGNPQPKGVNVFLGKKS</sequence>
<dbReference type="SUPFAM" id="SSF109854">
    <property type="entry name" value="DinB/YfiT-like putative metalloenzymes"/>
    <property type="match status" value="1"/>
</dbReference>
<keyword evidence="2" id="KW-1185">Reference proteome</keyword>
<protein>
    <recommendedName>
        <fullName evidence="3">DinB family protein</fullName>
    </recommendedName>
</protein>
<dbReference type="AlphaFoldDB" id="A0A7X9RVU3"/>
<accession>A0A7X9RVU3</accession>
<evidence type="ECO:0000313" key="2">
    <source>
        <dbReference type="Proteomes" id="UP000576082"/>
    </source>
</evidence>
<dbReference type="Proteomes" id="UP000576082">
    <property type="component" value="Unassembled WGS sequence"/>
</dbReference>
<evidence type="ECO:0008006" key="3">
    <source>
        <dbReference type="Google" id="ProtNLM"/>
    </source>
</evidence>
<dbReference type="EMBL" id="JABANE010000045">
    <property type="protein sequence ID" value="NME69623.1"/>
    <property type="molecule type" value="Genomic_DNA"/>
</dbReference>
<dbReference type="InterPro" id="IPR034660">
    <property type="entry name" value="DinB/YfiT-like"/>
</dbReference>
<dbReference type="RefSeq" id="WP_169657889.1">
    <property type="nucleotide sequence ID" value="NZ_JABANE010000045.1"/>
</dbReference>
<dbReference type="Gene3D" id="1.20.120.450">
    <property type="entry name" value="dinb family like domain"/>
    <property type="match status" value="1"/>
</dbReference>
<reference evidence="1 2" key="1">
    <citation type="submission" date="2020-04" db="EMBL/GenBank/DDBJ databases">
        <title>Flammeovirga sp. SR4, a novel species isolated from seawater.</title>
        <authorList>
            <person name="Wang X."/>
        </authorList>
    </citation>
    <scope>NUCLEOTIDE SEQUENCE [LARGE SCALE GENOMIC DNA]</scope>
    <source>
        <strain evidence="1 2">ATCC 23126</strain>
    </source>
</reference>
<proteinExistence type="predicted"/>
<name>A0A7X9RVU3_9BACT</name>
<comment type="caution">
    <text evidence="1">The sequence shown here is derived from an EMBL/GenBank/DDBJ whole genome shotgun (WGS) entry which is preliminary data.</text>
</comment>
<organism evidence="1 2">
    <name type="scientific">Flammeovirga aprica JL-4</name>
    <dbReference type="NCBI Taxonomy" id="694437"/>
    <lineage>
        <taxon>Bacteria</taxon>
        <taxon>Pseudomonadati</taxon>
        <taxon>Bacteroidota</taxon>
        <taxon>Cytophagia</taxon>
        <taxon>Cytophagales</taxon>
        <taxon>Flammeovirgaceae</taxon>
        <taxon>Flammeovirga</taxon>
    </lineage>
</organism>